<evidence type="ECO:0000256" key="1">
    <source>
        <dbReference type="SAM" id="Phobius"/>
    </source>
</evidence>
<dbReference type="Proteomes" id="UP000321464">
    <property type="component" value="Unassembled WGS sequence"/>
</dbReference>
<reference evidence="2 3" key="1">
    <citation type="submission" date="2019-07" db="EMBL/GenBank/DDBJ databases">
        <title>Whole genome shotgun sequence of Novosphingobium sediminis NBRC 106119.</title>
        <authorList>
            <person name="Hosoyama A."/>
            <person name="Uohara A."/>
            <person name="Ohji S."/>
            <person name="Ichikawa N."/>
        </authorList>
    </citation>
    <scope>NUCLEOTIDE SEQUENCE [LARGE SCALE GENOMIC DNA]</scope>
    <source>
        <strain evidence="2 3">NBRC 106119</strain>
    </source>
</reference>
<evidence type="ECO:0000313" key="3">
    <source>
        <dbReference type="Proteomes" id="UP000321464"/>
    </source>
</evidence>
<keyword evidence="1" id="KW-0812">Transmembrane</keyword>
<name>A0A512AH30_9SPHN</name>
<dbReference type="OrthoDB" id="7206724at2"/>
<keyword evidence="3" id="KW-1185">Reference proteome</keyword>
<organism evidence="2 3">
    <name type="scientific">Novosphingobium sediminis</name>
    <dbReference type="NCBI Taxonomy" id="707214"/>
    <lineage>
        <taxon>Bacteria</taxon>
        <taxon>Pseudomonadati</taxon>
        <taxon>Pseudomonadota</taxon>
        <taxon>Alphaproteobacteria</taxon>
        <taxon>Sphingomonadales</taxon>
        <taxon>Sphingomonadaceae</taxon>
        <taxon>Novosphingobium</taxon>
    </lineage>
</organism>
<protein>
    <submittedName>
        <fullName evidence="2">Uncharacterized protein</fullName>
    </submittedName>
</protein>
<sequence>MPDLTALFASGHAADLILVVLAVEALILLRAGRPAIDVALLLLPGACMMLGLRAALVGASWPWIALPLAASFPVHLADLLRRGSGR</sequence>
<accession>A0A512AH30</accession>
<comment type="caution">
    <text evidence="2">The sequence shown here is derived from an EMBL/GenBank/DDBJ whole genome shotgun (WGS) entry which is preliminary data.</text>
</comment>
<gene>
    <name evidence="2" type="ORF">NSE01_07850</name>
</gene>
<keyword evidence="1" id="KW-0472">Membrane</keyword>
<dbReference type="EMBL" id="BJYR01000005">
    <property type="protein sequence ID" value="GEN98952.1"/>
    <property type="molecule type" value="Genomic_DNA"/>
</dbReference>
<dbReference type="AlphaFoldDB" id="A0A512AH30"/>
<proteinExistence type="predicted"/>
<feature type="transmembrane region" description="Helical" evidence="1">
    <location>
        <begin position="6"/>
        <end position="29"/>
    </location>
</feature>
<keyword evidence="1" id="KW-1133">Transmembrane helix</keyword>
<evidence type="ECO:0000313" key="2">
    <source>
        <dbReference type="EMBL" id="GEN98952.1"/>
    </source>
</evidence>
<feature type="transmembrane region" description="Helical" evidence="1">
    <location>
        <begin position="36"/>
        <end position="55"/>
    </location>
</feature>
<dbReference type="RefSeq" id="WP_147158314.1">
    <property type="nucleotide sequence ID" value="NZ_BJYR01000005.1"/>
</dbReference>